<dbReference type="EMBL" id="CAJOBB010000289">
    <property type="protein sequence ID" value="CAF3640888.1"/>
    <property type="molecule type" value="Genomic_DNA"/>
</dbReference>
<dbReference type="EC" id="1.15.1.1" evidence="7"/>
<sequence>MGGVTQKMTDTVKSVPILSSPGIQAVVVLRDPNNGQVCGQVDFLQADDGIVTVSGEIKNIPDKQKRGFHIHEFGDTTNGCTSAGAHYNPDNNDHAGPQDVLRHIGDLGNIIGGSGNVAKFNFKDSVIKLTGPHSIVGRSVVVHEKEDDLGQGGNAESKKTGNAGGRMACGVIGIKKN</sequence>
<evidence type="ECO:0000256" key="6">
    <source>
        <dbReference type="ARBA" id="ARBA00023008"/>
    </source>
</evidence>
<evidence type="ECO:0000256" key="1">
    <source>
        <dbReference type="ARBA" id="ARBA00010457"/>
    </source>
</evidence>
<comment type="function">
    <text evidence="7">Destroys radicals which are normally produced within the cells and which are toxic to biological systems.</text>
</comment>
<reference evidence="15" key="1">
    <citation type="submission" date="2021-02" db="EMBL/GenBank/DDBJ databases">
        <authorList>
            <person name="Nowell W R."/>
        </authorList>
    </citation>
    <scope>NUCLEOTIDE SEQUENCE</scope>
</reference>
<dbReference type="EMBL" id="CAJOAZ010000107">
    <property type="protein sequence ID" value="CAF3533857.1"/>
    <property type="molecule type" value="Genomic_DNA"/>
</dbReference>
<evidence type="ECO:0000313" key="10">
    <source>
        <dbReference type="EMBL" id="CAF0829471.1"/>
    </source>
</evidence>
<name>A0A818J661_9BILA</name>
<keyword evidence="17" id="KW-1185">Reference proteome</keyword>
<evidence type="ECO:0000256" key="2">
    <source>
        <dbReference type="ARBA" id="ARBA00022723"/>
    </source>
</evidence>
<dbReference type="Proteomes" id="UP000663868">
    <property type="component" value="Unassembled WGS sequence"/>
</dbReference>
<evidence type="ECO:0000313" key="17">
    <source>
        <dbReference type="Proteomes" id="UP000663832"/>
    </source>
</evidence>
<dbReference type="InterPro" id="IPR018152">
    <property type="entry name" value="SOD_Cu/Zn_BS"/>
</dbReference>
<dbReference type="EMBL" id="CAJOAY010000100">
    <property type="protein sequence ID" value="CAF3536269.1"/>
    <property type="molecule type" value="Genomic_DNA"/>
</dbReference>
<comment type="caution">
    <text evidence="15">The sequence shown here is derived from an EMBL/GenBank/DDBJ whole genome shotgun (WGS) entry which is preliminary data.</text>
</comment>
<evidence type="ECO:0000259" key="8">
    <source>
        <dbReference type="Pfam" id="PF00080"/>
    </source>
</evidence>
<keyword evidence="4" id="KW-0049">Antioxidant</keyword>
<evidence type="ECO:0000256" key="4">
    <source>
        <dbReference type="ARBA" id="ARBA00022862"/>
    </source>
</evidence>
<keyword evidence="5 7" id="KW-0560">Oxidoreductase</keyword>
<dbReference type="InterPro" id="IPR024134">
    <property type="entry name" value="SOD_Cu/Zn_/chaperone"/>
</dbReference>
<dbReference type="EMBL" id="CAJNOE010000212">
    <property type="protein sequence ID" value="CAF1052775.1"/>
    <property type="molecule type" value="Genomic_DNA"/>
</dbReference>
<dbReference type="Proteomes" id="UP000663832">
    <property type="component" value="Unassembled WGS sequence"/>
</dbReference>
<evidence type="ECO:0000256" key="7">
    <source>
        <dbReference type="RuleBase" id="RU000393"/>
    </source>
</evidence>
<dbReference type="Pfam" id="PF00080">
    <property type="entry name" value="Sod_Cu"/>
    <property type="match status" value="1"/>
</dbReference>
<dbReference type="AlphaFoldDB" id="A0A818J661"/>
<dbReference type="InterPro" id="IPR001424">
    <property type="entry name" value="SOD_Cu_Zn_dom"/>
</dbReference>
<dbReference type="Proteomes" id="UP000663877">
    <property type="component" value="Unassembled WGS sequence"/>
</dbReference>
<dbReference type="Proteomes" id="UP000663845">
    <property type="component" value="Unassembled WGS sequence"/>
</dbReference>
<evidence type="ECO:0000313" key="13">
    <source>
        <dbReference type="EMBL" id="CAF1282374.1"/>
    </source>
</evidence>
<dbReference type="PANTHER" id="PTHR10003">
    <property type="entry name" value="SUPEROXIDE DISMUTASE CU-ZN -RELATED"/>
    <property type="match status" value="1"/>
</dbReference>
<evidence type="ECO:0000313" key="14">
    <source>
        <dbReference type="EMBL" id="CAF3533857.1"/>
    </source>
</evidence>
<dbReference type="InterPro" id="IPR036423">
    <property type="entry name" value="SOD-like_Cu/Zn_dom_sf"/>
</dbReference>
<keyword evidence="6 7" id="KW-0186">Copper</keyword>
<dbReference type="EMBL" id="CAJNOG010000018">
    <property type="protein sequence ID" value="CAF0766696.1"/>
    <property type="molecule type" value="Genomic_DNA"/>
</dbReference>
<comment type="cofactor">
    <cofactor evidence="7">
        <name>Cu cation</name>
        <dbReference type="ChEBI" id="CHEBI:23378"/>
    </cofactor>
    <text evidence="7">Binds 1 copper ion per subunit.</text>
</comment>
<dbReference type="EMBL" id="CAJNON010000478">
    <property type="protein sequence ID" value="CAF1282374.1"/>
    <property type="molecule type" value="Genomic_DNA"/>
</dbReference>
<evidence type="ECO:0000313" key="11">
    <source>
        <dbReference type="EMBL" id="CAF0869533.1"/>
    </source>
</evidence>
<dbReference type="PROSITE" id="PS00332">
    <property type="entry name" value="SOD_CU_ZN_2"/>
    <property type="match status" value="1"/>
</dbReference>
<dbReference type="Gene3D" id="2.60.40.200">
    <property type="entry name" value="Superoxide dismutase, copper/zinc binding domain"/>
    <property type="match status" value="1"/>
</dbReference>
<organism evidence="15 18">
    <name type="scientific">Adineta steineri</name>
    <dbReference type="NCBI Taxonomy" id="433720"/>
    <lineage>
        <taxon>Eukaryota</taxon>
        <taxon>Metazoa</taxon>
        <taxon>Spiralia</taxon>
        <taxon>Gnathifera</taxon>
        <taxon>Rotifera</taxon>
        <taxon>Eurotatoria</taxon>
        <taxon>Bdelloidea</taxon>
        <taxon>Adinetida</taxon>
        <taxon>Adinetidae</taxon>
        <taxon>Adineta</taxon>
    </lineage>
</organism>
<comment type="similarity">
    <text evidence="1 7">Belongs to the Cu-Zn superoxide dismutase family.</text>
</comment>
<dbReference type="GO" id="GO:0005507">
    <property type="term" value="F:copper ion binding"/>
    <property type="evidence" value="ECO:0007669"/>
    <property type="project" value="InterPro"/>
</dbReference>
<dbReference type="GO" id="GO:0004784">
    <property type="term" value="F:superoxide dismutase activity"/>
    <property type="evidence" value="ECO:0007669"/>
    <property type="project" value="UniProtKB-EC"/>
</dbReference>
<evidence type="ECO:0000313" key="15">
    <source>
        <dbReference type="EMBL" id="CAF3536269.1"/>
    </source>
</evidence>
<evidence type="ECO:0000256" key="5">
    <source>
        <dbReference type="ARBA" id="ARBA00023002"/>
    </source>
</evidence>
<evidence type="ECO:0000256" key="3">
    <source>
        <dbReference type="ARBA" id="ARBA00022833"/>
    </source>
</evidence>
<dbReference type="Proteomes" id="UP000663891">
    <property type="component" value="Unassembled WGS sequence"/>
</dbReference>
<dbReference type="Proteomes" id="UP000663881">
    <property type="component" value="Unassembled WGS sequence"/>
</dbReference>
<protein>
    <recommendedName>
        <fullName evidence="7">Superoxide dismutase [Cu-Zn]</fullName>
        <ecNumber evidence="7">1.15.1.1</ecNumber>
    </recommendedName>
</protein>
<keyword evidence="3 7" id="KW-0862">Zinc</keyword>
<feature type="domain" description="Superoxide dismutase copper/zinc binding" evidence="8">
    <location>
        <begin position="38"/>
        <end position="172"/>
    </location>
</feature>
<dbReference type="SUPFAM" id="SSF49329">
    <property type="entry name" value="Cu,Zn superoxide dismutase-like"/>
    <property type="match status" value="1"/>
</dbReference>
<comment type="catalytic activity">
    <reaction evidence="7">
        <text>2 superoxide + 2 H(+) = H2O2 + O2</text>
        <dbReference type="Rhea" id="RHEA:20696"/>
        <dbReference type="ChEBI" id="CHEBI:15378"/>
        <dbReference type="ChEBI" id="CHEBI:15379"/>
        <dbReference type="ChEBI" id="CHEBI:16240"/>
        <dbReference type="ChEBI" id="CHEBI:18421"/>
        <dbReference type="EC" id="1.15.1.1"/>
    </reaction>
</comment>
<dbReference type="Proteomes" id="UP000663860">
    <property type="component" value="Unassembled WGS sequence"/>
</dbReference>
<dbReference type="Proteomes" id="UP000663844">
    <property type="component" value="Unassembled WGS sequence"/>
</dbReference>
<evidence type="ECO:0000313" key="12">
    <source>
        <dbReference type="EMBL" id="CAF1052775.1"/>
    </source>
</evidence>
<dbReference type="FunFam" id="2.60.40.200:FF:000001">
    <property type="entry name" value="Superoxide dismutase [Cu-Zn]"/>
    <property type="match status" value="1"/>
</dbReference>
<keyword evidence="2 7" id="KW-0479">Metal-binding</keyword>
<evidence type="ECO:0000313" key="16">
    <source>
        <dbReference type="EMBL" id="CAF3640888.1"/>
    </source>
</evidence>
<gene>
    <name evidence="11" type="ORF">BJG266_LOCUS8820</name>
    <name evidence="12" type="ORF">IZO911_LOCUS20428</name>
    <name evidence="9" type="ORF">JYZ213_LOCUS3378</name>
    <name evidence="16" type="ORF">KXQ929_LOCUS7190</name>
    <name evidence="15" type="ORF">OKA104_LOCUS3363</name>
    <name evidence="14" type="ORF">OXD698_LOCUS3083</name>
    <name evidence="10" type="ORF">QVE165_LOCUS5701</name>
    <name evidence="13" type="ORF">VCS650_LOCUS30038</name>
</gene>
<accession>A0A818J661</accession>
<evidence type="ECO:0000313" key="9">
    <source>
        <dbReference type="EMBL" id="CAF0766696.1"/>
    </source>
</evidence>
<proteinExistence type="inferred from homology"/>
<dbReference type="OrthoDB" id="2015551at2759"/>
<comment type="cofactor">
    <cofactor evidence="7">
        <name>Zn(2+)</name>
        <dbReference type="ChEBI" id="CHEBI:29105"/>
    </cofactor>
    <text evidence="7">Binds 1 zinc ion per subunit.</text>
</comment>
<dbReference type="PRINTS" id="PR00068">
    <property type="entry name" value="CUZNDISMTASE"/>
</dbReference>
<dbReference type="EMBL" id="CAJNOI010000028">
    <property type="protein sequence ID" value="CAF0869533.1"/>
    <property type="molecule type" value="Genomic_DNA"/>
</dbReference>
<evidence type="ECO:0000313" key="18">
    <source>
        <dbReference type="Proteomes" id="UP000663881"/>
    </source>
</evidence>
<dbReference type="PROSITE" id="PS00087">
    <property type="entry name" value="SOD_CU_ZN_1"/>
    <property type="match status" value="1"/>
</dbReference>
<dbReference type="EMBL" id="CAJNOM010000023">
    <property type="protein sequence ID" value="CAF0829471.1"/>
    <property type="molecule type" value="Genomic_DNA"/>
</dbReference>
<dbReference type="CDD" id="cd00305">
    <property type="entry name" value="Cu-Zn_Superoxide_Dismutase"/>
    <property type="match status" value="1"/>
</dbReference>